<accession>A0A336MIY3</accession>
<sequence>MDKPKIDIISDVPLTPKDFYSFEIIDETPPLSPVTTPPSTFMMTKEIAKKPVKKEKSTLYEMSLKIMTRNFINERNAQEKERISIEFNGILEFKQKLWPFVKPHIKQEIAYDDESNIYSWIESDLQVTDMNRFVLIQDKAQKKCIGIDDLKNKKLHTMSFGSDPIACFVQVYGNKIQKLDQYEAAKKQLMCPTECDRGGAATNSATFELAKKLKEIHGRVIWGQEVAWFQFANFILASEAHVQTELTESLPPPHIMRFFSLASENPIQQNISARRTVELGKRVNKGMRESISALSQDVDILIDHHRNGLSMAQALKTKILAIKDQIDNNDYLMDGLAMTVETEITEFTQELKRGITDMEDVDHQDPVDP</sequence>
<name>A0A336MIY3_CULSO</name>
<dbReference type="OMA" id="DPLQNME"/>
<reference evidence="1" key="1">
    <citation type="submission" date="2018-07" db="EMBL/GenBank/DDBJ databases">
        <authorList>
            <person name="Quirk P.G."/>
            <person name="Krulwich T.A."/>
        </authorList>
    </citation>
    <scope>NUCLEOTIDE SEQUENCE</scope>
</reference>
<protein>
    <submittedName>
        <fullName evidence="1">CSON000663 protein</fullName>
    </submittedName>
</protein>
<dbReference type="EMBL" id="UFQT01001102">
    <property type="protein sequence ID" value="SSX28929.1"/>
    <property type="molecule type" value="Genomic_DNA"/>
</dbReference>
<gene>
    <name evidence="1" type="primary">CSON000663</name>
</gene>
<evidence type="ECO:0000313" key="1">
    <source>
        <dbReference type="EMBL" id="SSX28929.1"/>
    </source>
</evidence>
<dbReference type="VEuPathDB" id="VectorBase:CSON000663"/>
<proteinExistence type="predicted"/>
<organism evidence="1">
    <name type="scientific">Culicoides sonorensis</name>
    <name type="common">Biting midge</name>
    <dbReference type="NCBI Taxonomy" id="179676"/>
    <lineage>
        <taxon>Eukaryota</taxon>
        <taxon>Metazoa</taxon>
        <taxon>Ecdysozoa</taxon>
        <taxon>Arthropoda</taxon>
        <taxon>Hexapoda</taxon>
        <taxon>Insecta</taxon>
        <taxon>Pterygota</taxon>
        <taxon>Neoptera</taxon>
        <taxon>Endopterygota</taxon>
        <taxon>Diptera</taxon>
        <taxon>Nematocera</taxon>
        <taxon>Chironomoidea</taxon>
        <taxon>Ceratopogonidae</taxon>
        <taxon>Ceratopogoninae</taxon>
        <taxon>Culicoides</taxon>
        <taxon>Monoculicoides</taxon>
    </lineage>
</organism>
<dbReference type="AlphaFoldDB" id="A0A336MIY3"/>